<reference evidence="2 3" key="1">
    <citation type="submission" date="2019-05" db="EMBL/GenBank/DDBJ databases">
        <title>Another draft genome of Portunus trituberculatus and its Hox gene families provides insights of decapod evolution.</title>
        <authorList>
            <person name="Jeong J.-H."/>
            <person name="Song I."/>
            <person name="Kim S."/>
            <person name="Choi T."/>
            <person name="Kim D."/>
            <person name="Ryu S."/>
            <person name="Kim W."/>
        </authorList>
    </citation>
    <scope>NUCLEOTIDE SEQUENCE [LARGE SCALE GENOMIC DNA]</scope>
    <source>
        <tissue evidence="2">Muscle</tissue>
    </source>
</reference>
<evidence type="ECO:0000256" key="1">
    <source>
        <dbReference type="SAM" id="MobiDB-lite"/>
    </source>
</evidence>
<dbReference type="AlphaFoldDB" id="A0A5B7J2P4"/>
<keyword evidence="3" id="KW-1185">Reference proteome</keyword>
<feature type="region of interest" description="Disordered" evidence="1">
    <location>
        <begin position="193"/>
        <end position="227"/>
    </location>
</feature>
<dbReference type="OrthoDB" id="6382919at2759"/>
<feature type="compositionally biased region" description="Basic and acidic residues" evidence="1">
    <location>
        <begin position="215"/>
        <end position="227"/>
    </location>
</feature>
<sequence>MRPHTRDSPRQCSLSEAVAFFGSVFFLSHFHSTRVAPPAEEMDLLLHGEDAGVSPRARSPSKHRIPATATRGSARSPHPLGRTCPQSHYPRHVSPAVVRPTQSPHHHSPSPSSNSSPKKLPKPFPFNKLLPDVLHTLGRTTPRSPRRNSPAPTIKVPQLPRLRENVRKLPVDFRLLLKDSLHLLQQRKASIQFTGAPEKDGPKTVLDQEAQGTSELKDEVLDRSSIR</sequence>
<dbReference type="Proteomes" id="UP000324222">
    <property type="component" value="Unassembled WGS sequence"/>
</dbReference>
<evidence type="ECO:0000313" key="2">
    <source>
        <dbReference type="EMBL" id="MPC91020.1"/>
    </source>
</evidence>
<gene>
    <name evidence="2" type="ORF">E2C01_086030</name>
</gene>
<comment type="caution">
    <text evidence="2">The sequence shown here is derived from an EMBL/GenBank/DDBJ whole genome shotgun (WGS) entry which is preliminary data.</text>
</comment>
<protein>
    <submittedName>
        <fullName evidence="2">Uncharacterized protein</fullName>
    </submittedName>
</protein>
<feature type="compositionally biased region" description="Low complexity" evidence="1">
    <location>
        <begin position="139"/>
        <end position="153"/>
    </location>
</feature>
<proteinExistence type="predicted"/>
<accession>A0A5B7J2P4</accession>
<feature type="compositionally biased region" description="Low complexity" evidence="1">
    <location>
        <begin position="109"/>
        <end position="118"/>
    </location>
</feature>
<feature type="region of interest" description="Disordered" evidence="1">
    <location>
        <begin position="51"/>
        <end position="157"/>
    </location>
</feature>
<dbReference type="EMBL" id="VSRR010086306">
    <property type="protein sequence ID" value="MPC91020.1"/>
    <property type="molecule type" value="Genomic_DNA"/>
</dbReference>
<evidence type="ECO:0000313" key="3">
    <source>
        <dbReference type="Proteomes" id="UP000324222"/>
    </source>
</evidence>
<organism evidence="2 3">
    <name type="scientific">Portunus trituberculatus</name>
    <name type="common">Swimming crab</name>
    <name type="synonym">Neptunus trituberculatus</name>
    <dbReference type="NCBI Taxonomy" id="210409"/>
    <lineage>
        <taxon>Eukaryota</taxon>
        <taxon>Metazoa</taxon>
        <taxon>Ecdysozoa</taxon>
        <taxon>Arthropoda</taxon>
        <taxon>Crustacea</taxon>
        <taxon>Multicrustacea</taxon>
        <taxon>Malacostraca</taxon>
        <taxon>Eumalacostraca</taxon>
        <taxon>Eucarida</taxon>
        <taxon>Decapoda</taxon>
        <taxon>Pleocyemata</taxon>
        <taxon>Brachyura</taxon>
        <taxon>Eubrachyura</taxon>
        <taxon>Portunoidea</taxon>
        <taxon>Portunidae</taxon>
        <taxon>Portuninae</taxon>
        <taxon>Portunus</taxon>
    </lineage>
</organism>
<name>A0A5B7J2P4_PORTR</name>